<dbReference type="Proteomes" id="UP001241072">
    <property type="component" value="Unassembled WGS sequence"/>
</dbReference>
<dbReference type="Gene3D" id="3.40.50.300">
    <property type="entry name" value="P-loop containing nucleotide triphosphate hydrolases"/>
    <property type="match status" value="1"/>
</dbReference>
<keyword evidence="1" id="KW-0067">ATP-binding</keyword>
<keyword evidence="2" id="KW-1185">Reference proteome</keyword>
<dbReference type="InterPro" id="IPR027417">
    <property type="entry name" value="P-loop_NTPase"/>
</dbReference>
<name>A0ABT9BNA7_9MICO</name>
<dbReference type="EMBL" id="JAUQUB010000001">
    <property type="protein sequence ID" value="MDO7882498.1"/>
    <property type="molecule type" value="Genomic_DNA"/>
</dbReference>
<dbReference type="GO" id="GO:0005524">
    <property type="term" value="F:ATP binding"/>
    <property type="evidence" value="ECO:0007669"/>
    <property type="project" value="UniProtKB-KW"/>
</dbReference>
<dbReference type="RefSeq" id="WP_305002872.1">
    <property type="nucleotide sequence ID" value="NZ_JAUQUB010000001.1"/>
</dbReference>
<reference evidence="1 2" key="1">
    <citation type="submission" date="2023-07" db="EMBL/GenBank/DDBJ databases">
        <title>Protaetiibacter sp. nov WY-16 isolated from soil.</title>
        <authorList>
            <person name="Liu B."/>
            <person name="Wan Y."/>
        </authorList>
    </citation>
    <scope>NUCLEOTIDE SEQUENCE [LARGE SCALE GENOMIC DNA]</scope>
    <source>
        <strain evidence="1 2">WY-16</strain>
    </source>
</reference>
<protein>
    <submittedName>
        <fullName evidence="1">ATP-binding protein</fullName>
    </submittedName>
</protein>
<dbReference type="SUPFAM" id="SSF52540">
    <property type="entry name" value="P-loop containing nucleoside triphosphate hydrolases"/>
    <property type="match status" value="1"/>
</dbReference>
<sequence length="168" mass="18779">MILWVNGPFGAGKTTLCRALEARPDVTVVDAEQPGYLLQPILGPKRPVRNFQDWPAWRVLAADLVRSVHDELGGVVVVPQSVFVEAYWDELLAGIGEPVVAVTLHVDRAALERRIRRDLRERSARRWRLEQVDAYEAARPWLESRSTMIDTTELSPSAVAEAVSAMVP</sequence>
<accession>A0ABT9BNA7</accession>
<evidence type="ECO:0000313" key="1">
    <source>
        <dbReference type="EMBL" id="MDO7882498.1"/>
    </source>
</evidence>
<organism evidence="1 2">
    <name type="scientific">Antiquaquibacter soli</name>
    <dbReference type="NCBI Taxonomy" id="3064523"/>
    <lineage>
        <taxon>Bacteria</taxon>
        <taxon>Bacillati</taxon>
        <taxon>Actinomycetota</taxon>
        <taxon>Actinomycetes</taxon>
        <taxon>Micrococcales</taxon>
        <taxon>Microbacteriaceae</taxon>
        <taxon>Antiquaquibacter</taxon>
    </lineage>
</organism>
<evidence type="ECO:0000313" key="2">
    <source>
        <dbReference type="Proteomes" id="UP001241072"/>
    </source>
</evidence>
<proteinExistence type="predicted"/>
<comment type="caution">
    <text evidence="1">The sequence shown here is derived from an EMBL/GenBank/DDBJ whole genome shotgun (WGS) entry which is preliminary data.</text>
</comment>
<keyword evidence="1" id="KW-0547">Nucleotide-binding</keyword>
<gene>
    <name evidence="1" type="ORF">Q5716_09705</name>
</gene>